<dbReference type="InterPro" id="IPR029060">
    <property type="entry name" value="PIN-like_dom_sf"/>
</dbReference>
<gene>
    <name evidence="2" type="ORF">UW41_C0013G0003</name>
</gene>
<name>A0A0G1JYN7_9BACT</name>
<feature type="domain" description="PIN" evidence="1">
    <location>
        <begin position="5"/>
        <end position="125"/>
    </location>
</feature>
<evidence type="ECO:0000313" key="3">
    <source>
        <dbReference type="Proteomes" id="UP000034172"/>
    </source>
</evidence>
<dbReference type="STRING" id="1618392.UW41_C0013G0003"/>
<evidence type="ECO:0000259" key="1">
    <source>
        <dbReference type="Pfam" id="PF01850"/>
    </source>
</evidence>
<accession>A0A0G1JYN7</accession>
<proteinExistence type="predicted"/>
<reference evidence="2 3" key="1">
    <citation type="journal article" date="2015" name="Nature">
        <title>rRNA introns, odd ribosomes, and small enigmatic genomes across a large radiation of phyla.</title>
        <authorList>
            <person name="Brown C.T."/>
            <person name="Hug L.A."/>
            <person name="Thomas B.C."/>
            <person name="Sharon I."/>
            <person name="Castelle C.J."/>
            <person name="Singh A."/>
            <person name="Wilkins M.J."/>
            <person name="Williams K.H."/>
            <person name="Banfield J.F."/>
        </authorList>
    </citation>
    <scope>NUCLEOTIDE SEQUENCE [LARGE SCALE GENOMIC DNA]</scope>
</reference>
<dbReference type="SUPFAM" id="SSF88723">
    <property type="entry name" value="PIN domain-like"/>
    <property type="match status" value="1"/>
</dbReference>
<dbReference type="EMBL" id="LCIE01000013">
    <property type="protein sequence ID" value="KKT49012.1"/>
    <property type="molecule type" value="Genomic_DNA"/>
</dbReference>
<dbReference type="Gene3D" id="3.40.50.1010">
    <property type="entry name" value="5'-nuclease"/>
    <property type="match status" value="1"/>
</dbReference>
<dbReference type="Proteomes" id="UP000034172">
    <property type="component" value="Unassembled WGS sequence"/>
</dbReference>
<dbReference type="Pfam" id="PF01850">
    <property type="entry name" value="PIN"/>
    <property type="match status" value="1"/>
</dbReference>
<dbReference type="InterPro" id="IPR002716">
    <property type="entry name" value="PIN_dom"/>
</dbReference>
<dbReference type="AlphaFoldDB" id="A0A0G1JYN7"/>
<protein>
    <recommendedName>
        <fullName evidence="1">PIN domain-containing protein</fullName>
    </recommendedName>
</protein>
<comment type="caution">
    <text evidence="2">The sequence shown here is derived from an EMBL/GenBank/DDBJ whole genome shotgun (WGS) entry which is preliminary data.</text>
</comment>
<sequence>MNNLYVIDANAILRYLLKDNLVQSAEVEGVLKKAKNLGSDVYVTREVVMECVYTLTKFYKVSRSDVYMSLKSFLNTKIIVLEEREFVMKALDCFLSTNISYVDCLVLIKSEDLGGKLVTFDKKLLAKSK</sequence>
<evidence type="ECO:0000313" key="2">
    <source>
        <dbReference type="EMBL" id="KKT49012.1"/>
    </source>
</evidence>
<organism evidence="2 3">
    <name type="scientific">Candidatus Collierbacteria bacterium GW2011_GWC2_44_18</name>
    <dbReference type="NCBI Taxonomy" id="1618392"/>
    <lineage>
        <taxon>Bacteria</taxon>
        <taxon>Candidatus Collieribacteriota</taxon>
    </lineage>
</organism>